<name>A0A9W2UDV1_PANPR</name>
<dbReference type="InterPro" id="IPR039744">
    <property type="entry name" value="RIbosomal_uS14_euk_arc"/>
</dbReference>
<dbReference type="AlphaFoldDB" id="A0A9W2UDV1"/>
<evidence type="ECO:0000256" key="1">
    <source>
        <dbReference type="ARBA" id="ARBA00004427"/>
    </source>
</evidence>
<dbReference type="PANTHER" id="PTHR12010:SF26">
    <property type="entry name" value="SMALL RIBOSOMAL SUBUNIT PROTEIN US14"/>
    <property type="match status" value="1"/>
</dbReference>
<keyword evidence="4" id="KW-1185">Reference proteome</keyword>
<protein>
    <submittedName>
        <fullName evidence="5">40S ribosomal protein S29-like</fullName>
    </submittedName>
</protein>
<comment type="subcellular location">
    <subcellularLocation>
        <location evidence="2">Cytoplasm</location>
        <location evidence="2">Cytosol</location>
    </subcellularLocation>
    <subcellularLocation>
        <location evidence="1">Rough endoplasmic reticulum</location>
    </subcellularLocation>
</comment>
<evidence type="ECO:0000313" key="5">
    <source>
        <dbReference type="RefSeq" id="XP_053744762.1"/>
    </source>
</evidence>
<keyword evidence="3" id="KW-0479">Metal-binding</keyword>
<accession>A0A9W2UDV1</accession>
<dbReference type="PANTHER" id="PTHR12010">
    <property type="entry name" value="40S RIBOSOMAL PROTEIN S29"/>
    <property type="match status" value="1"/>
</dbReference>
<dbReference type="RefSeq" id="XP_053744762.1">
    <property type="nucleotide sequence ID" value="XM_053888787.1"/>
</dbReference>
<dbReference type="InterPro" id="IPR043140">
    <property type="entry name" value="Ribosomal_uS14_sf"/>
</dbReference>
<dbReference type="GO" id="GO:0002181">
    <property type="term" value="P:cytoplasmic translation"/>
    <property type="evidence" value="ECO:0007669"/>
    <property type="project" value="TreeGrafter"/>
</dbReference>
<dbReference type="Proteomes" id="UP001165780">
    <property type="component" value="Unplaced"/>
</dbReference>
<gene>
    <name evidence="5" type="primary">LOC128772921</name>
</gene>
<dbReference type="GeneID" id="128772921"/>
<sequence>MGHQQLYQSHLRKEEIWPGFSPCCICSHQYCVIWQYGLSMCRQCFHQFTKDIGYIKLD</sequence>
<dbReference type="GO" id="GO:0008270">
    <property type="term" value="F:zinc ion binding"/>
    <property type="evidence" value="ECO:0007669"/>
    <property type="project" value="InterPro"/>
</dbReference>
<dbReference type="GO" id="GO:0022627">
    <property type="term" value="C:cytosolic small ribosomal subunit"/>
    <property type="evidence" value="ECO:0007669"/>
    <property type="project" value="TreeGrafter"/>
</dbReference>
<reference evidence="5" key="1">
    <citation type="submission" date="2025-08" db="UniProtKB">
        <authorList>
            <consortium name="RefSeq"/>
        </authorList>
    </citation>
    <scope>IDENTIFICATION</scope>
    <source>
        <tissue evidence="5">Whole blood</tissue>
    </source>
</reference>
<dbReference type="GO" id="GO:0003735">
    <property type="term" value="F:structural constituent of ribosome"/>
    <property type="evidence" value="ECO:0007669"/>
    <property type="project" value="InterPro"/>
</dbReference>
<proteinExistence type="predicted"/>
<dbReference type="GO" id="GO:0005791">
    <property type="term" value="C:rough endoplasmic reticulum"/>
    <property type="evidence" value="ECO:0007669"/>
    <property type="project" value="UniProtKB-SubCell"/>
</dbReference>
<organism evidence="4 5">
    <name type="scientific">Panthera pardus</name>
    <name type="common">Leopard</name>
    <name type="synonym">Felis pardus</name>
    <dbReference type="NCBI Taxonomy" id="9691"/>
    <lineage>
        <taxon>Eukaryota</taxon>
        <taxon>Metazoa</taxon>
        <taxon>Chordata</taxon>
        <taxon>Craniata</taxon>
        <taxon>Vertebrata</taxon>
        <taxon>Euteleostomi</taxon>
        <taxon>Mammalia</taxon>
        <taxon>Eutheria</taxon>
        <taxon>Laurasiatheria</taxon>
        <taxon>Carnivora</taxon>
        <taxon>Feliformia</taxon>
        <taxon>Felidae</taxon>
        <taxon>Pantherinae</taxon>
        <taxon>Panthera</taxon>
    </lineage>
</organism>
<evidence type="ECO:0000256" key="3">
    <source>
        <dbReference type="ARBA" id="ARBA00022723"/>
    </source>
</evidence>
<evidence type="ECO:0000256" key="2">
    <source>
        <dbReference type="ARBA" id="ARBA00004514"/>
    </source>
</evidence>
<evidence type="ECO:0000313" key="4">
    <source>
        <dbReference type="Proteomes" id="UP001165780"/>
    </source>
</evidence>
<dbReference type="Gene3D" id="4.10.830.10">
    <property type="entry name" value="30s Ribosomal Protein S14, Chain N"/>
    <property type="match status" value="1"/>
</dbReference>